<accession>A0A0E9XLC1</accession>
<sequence length="49" mass="5443">MAAILQAEGVSGDFRSFKVRSAFLFGYSPSCTARPAYAHEREGRLTFSR</sequence>
<protein>
    <submittedName>
        <fullName evidence="1">Uncharacterized protein</fullName>
    </submittedName>
</protein>
<dbReference type="EMBL" id="GBXM01005123">
    <property type="protein sequence ID" value="JAI03455.1"/>
    <property type="molecule type" value="Transcribed_RNA"/>
</dbReference>
<dbReference type="AlphaFoldDB" id="A0A0E9XLC1"/>
<organism evidence="1">
    <name type="scientific">Anguilla anguilla</name>
    <name type="common">European freshwater eel</name>
    <name type="synonym">Muraena anguilla</name>
    <dbReference type="NCBI Taxonomy" id="7936"/>
    <lineage>
        <taxon>Eukaryota</taxon>
        <taxon>Metazoa</taxon>
        <taxon>Chordata</taxon>
        <taxon>Craniata</taxon>
        <taxon>Vertebrata</taxon>
        <taxon>Euteleostomi</taxon>
        <taxon>Actinopterygii</taxon>
        <taxon>Neopterygii</taxon>
        <taxon>Teleostei</taxon>
        <taxon>Anguilliformes</taxon>
        <taxon>Anguillidae</taxon>
        <taxon>Anguilla</taxon>
    </lineage>
</organism>
<evidence type="ECO:0000313" key="1">
    <source>
        <dbReference type="EMBL" id="JAI03455.1"/>
    </source>
</evidence>
<name>A0A0E9XLC1_ANGAN</name>
<reference evidence="1" key="1">
    <citation type="submission" date="2014-11" db="EMBL/GenBank/DDBJ databases">
        <authorList>
            <person name="Amaro Gonzalez C."/>
        </authorList>
    </citation>
    <scope>NUCLEOTIDE SEQUENCE</scope>
</reference>
<proteinExistence type="predicted"/>
<reference evidence="1" key="2">
    <citation type="journal article" date="2015" name="Fish Shellfish Immunol.">
        <title>Early steps in the European eel (Anguilla anguilla)-Vibrio vulnificus interaction in the gills: Role of the RtxA13 toxin.</title>
        <authorList>
            <person name="Callol A."/>
            <person name="Pajuelo D."/>
            <person name="Ebbesson L."/>
            <person name="Teles M."/>
            <person name="MacKenzie S."/>
            <person name="Amaro C."/>
        </authorList>
    </citation>
    <scope>NUCLEOTIDE SEQUENCE</scope>
</reference>